<dbReference type="Proteomes" id="UP000095247">
    <property type="component" value="Unassembled WGS sequence"/>
</dbReference>
<sequence>MKKGFILITLIFINIVSCNDSKNKKDVYSSEINNSVTNNMETNYIIDNTSNDNKNILETNNLYIDDIYDGYASNEDDIYELLTKLNEYELIAIEELESVKDTASLDAWQSVYAEESPLIFACQYFPTEEKAIELISYGADIDKRADYGYTPLMEASSRGYLKLVKELIKNGADVNIMLHEQTDALSCAVYSTNKNSTKIVEELLNAGAVAYRDYPLPDSEDETLTIIDKFFDYYSCDAEKFKLLAEAGADIENSYYGIPVIAKAVENDCIDIVKYLVSKGIDPAMNYTDYRNIEFSLLNKTFNNKTTNIAEYLIKNGASVNSKSTMDPYSKETQNLIFTAIEEDNIELVKLLIEYGADTSAVNKEGKTIFDIAKEKGYNEIEQLKK</sequence>
<dbReference type="PANTHER" id="PTHR24171">
    <property type="entry name" value="ANKYRIN REPEAT DOMAIN-CONTAINING PROTEIN 39-RELATED"/>
    <property type="match status" value="1"/>
</dbReference>
<evidence type="ECO:0000313" key="4">
    <source>
        <dbReference type="EMBL" id="OEJ13755.1"/>
    </source>
</evidence>
<gene>
    <name evidence="4" type="ORF">BFL38_03135</name>
</gene>
<keyword evidence="1" id="KW-0677">Repeat</keyword>
<name>A0A1E5NC75_9SPIR</name>
<dbReference type="InterPro" id="IPR002110">
    <property type="entry name" value="Ankyrin_rpt"/>
</dbReference>
<evidence type="ECO:0000256" key="2">
    <source>
        <dbReference type="ARBA" id="ARBA00023043"/>
    </source>
</evidence>
<feature type="repeat" description="ANK" evidence="3">
    <location>
        <begin position="147"/>
        <end position="179"/>
    </location>
</feature>
<comment type="caution">
    <text evidence="4">The sequence shown here is derived from an EMBL/GenBank/DDBJ whole genome shotgun (WGS) entry which is preliminary data.</text>
</comment>
<organism evidence="4 5">
    <name type="scientific">Brachyspira hampsonii</name>
    <dbReference type="NCBI Taxonomy" id="1287055"/>
    <lineage>
        <taxon>Bacteria</taxon>
        <taxon>Pseudomonadati</taxon>
        <taxon>Spirochaetota</taxon>
        <taxon>Spirochaetia</taxon>
        <taxon>Brachyspirales</taxon>
        <taxon>Brachyspiraceae</taxon>
        <taxon>Brachyspira</taxon>
    </lineage>
</organism>
<evidence type="ECO:0000256" key="1">
    <source>
        <dbReference type="ARBA" id="ARBA00022737"/>
    </source>
</evidence>
<dbReference type="AlphaFoldDB" id="A0A1E5NC75"/>
<dbReference type="Pfam" id="PF12796">
    <property type="entry name" value="Ank_2"/>
    <property type="match status" value="2"/>
</dbReference>
<feature type="repeat" description="ANK" evidence="3">
    <location>
        <begin position="332"/>
        <end position="364"/>
    </location>
</feature>
<evidence type="ECO:0000313" key="5">
    <source>
        <dbReference type="Proteomes" id="UP000095247"/>
    </source>
</evidence>
<dbReference type="PROSITE" id="PS50088">
    <property type="entry name" value="ANK_REPEAT"/>
    <property type="match status" value="2"/>
</dbReference>
<dbReference type="SMART" id="SM00248">
    <property type="entry name" value="ANK"/>
    <property type="match status" value="6"/>
</dbReference>
<keyword evidence="2 3" id="KW-0040">ANK repeat</keyword>
<dbReference type="InterPro" id="IPR036770">
    <property type="entry name" value="Ankyrin_rpt-contain_sf"/>
</dbReference>
<reference evidence="4 5" key="1">
    <citation type="submission" date="2016-08" db="EMBL/GenBank/DDBJ databases">
        <title>Characterization and recognition of Brachyspira hampsonii sp. nov., a novel intestinal spirochete that is pathogenic to pigs.</title>
        <authorList>
            <person name="Mirajkar N."/>
            <person name="La T."/>
            <person name="Phillips N."/>
            <person name="Hampson D."/>
            <person name="Gebhart C."/>
        </authorList>
    </citation>
    <scope>NUCLEOTIDE SEQUENCE [LARGE SCALE GENOMIC DNA]</scope>
    <source>
        <strain evidence="4 5">P280/1</strain>
    </source>
</reference>
<evidence type="ECO:0000256" key="3">
    <source>
        <dbReference type="PROSITE-ProRule" id="PRU00023"/>
    </source>
</evidence>
<accession>A0A1E5NC75</accession>
<dbReference type="RefSeq" id="WP_069727063.1">
    <property type="nucleotide sequence ID" value="NZ_MDCO01000012.1"/>
</dbReference>
<dbReference type="Gene3D" id="1.25.40.20">
    <property type="entry name" value="Ankyrin repeat-containing domain"/>
    <property type="match status" value="2"/>
</dbReference>
<dbReference type="PRINTS" id="PR01415">
    <property type="entry name" value="ANKYRIN"/>
</dbReference>
<proteinExistence type="predicted"/>
<dbReference type="SUPFAM" id="SSF48403">
    <property type="entry name" value="Ankyrin repeat"/>
    <property type="match status" value="1"/>
</dbReference>
<dbReference type="EMBL" id="MDCO01000012">
    <property type="protein sequence ID" value="OEJ13755.1"/>
    <property type="molecule type" value="Genomic_DNA"/>
</dbReference>
<dbReference type="PROSITE" id="PS50297">
    <property type="entry name" value="ANK_REP_REGION"/>
    <property type="match status" value="1"/>
</dbReference>
<protein>
    <submittedName>
        <fullName evidence="4">Ankryin</fullName>
    </submittedName>
</protein>